<dbReference type="Proteomes" id="UP001069802">
    <property type="component" value="Unassembled WGS sequence"/>
</dbReference>
<dbReference type="GO" id="GO:0008784">
    <property type="term" value="F:alanine racemase activity"/>
    <property type="evidence" value="ECO:0007669"/>
    <property type="project" value="UniProtKB-EC"/>
</dbReference>
<evidence type="ECO:0000256" key="2">
    <source>
        <dbReference type="ARBA" id="ARBA00023239"/>
    </source>
</evidence>
<accession>A0ABT4LIL1</accession>
<comment type="caution">
    <text evidence="4">The sequence shown here is derived from an EMBL/GenBank/DDBJ whole genome shotgun (WGS) entry which is preliminary data.</text>
</comment>
<dbReference type="PANTHER" id="PTHR28004">
    <property type="entry name" value="ZGC:162816-RELATED"/>
    <property type="match status" value="1"/>
</dbReference>
<dbReference type="Gene3D" id="3.20.20.10">
    <property type="entry name" value="Alanine racemase"/>
    <property type="match status" value="1"/>
</dbReference>
<dbReference type="InterPro" id="IPR026956">
    <property type="entry name" value="D-ser_dehydrat-like_dom"/>
</dbReference>
<dbReference type="PANTHER" id="PTHR28004:SF2">
    <property type="entry name" value="D-SERINE DEHYDRATASE"/>
    <property type="match status" value="1"/>
</dbReference>
<dbReference type="EC" id="5.1.1.1" evidence="4"/>
<gene>
    <name evidence="4" type="ORF">O4H49_08270</name>
</gene>
<feature type="domain" description="D-serine dehydratase-like" evidence="3">
    <location>
        <begin position="255"/>
        <end position="361"/>
    </location>
</feature>
<dbReference type="SMART" id="SM01119">
    <property type="entry name" value="D-ser_dehydrat"/>
    <property type="match status" value="1"/>
</dbReference>
<evidence type="ECO:0000256" key="1">
    <source>
        <dbReference type="ARBA" id="ARBA00005323"/>
    </source>
</evidence>
<protein>
    <submittedName>
        <fullName evidence="4">Alanine racemase</fullName>
        <ecNumber evidence="4">5.1.1.1</ecNumber>
    </submittedName>
</protein>
<dbReference type="InterPro" id="IPR029066">
    <property type="entry name" value="PLP-binding_barrel"/>
</dbReference>
<sequence>MPFEDLGTPSLLLNRDICEENCRVMQERAQGAGVRLRPHMKTAKSIEVYKMATRGGFEGITVSTLAEADFFANAGVKDILYAVGIVPGKLAAAQKIQDKGVKLSLITDNVAVITALDAEAERLGTTFPVAVEIDCGGGRGGVLPESADLLDLARALKSSRRLSFEGVLTHAGHSYAYSSAGEIAEVAEQERLGVVSAAVRLRKAGFACPLVSAGSTPTAVFARSFEGLSEIRPGVYMFGDVDQLCIGTCKADEIAATVLTSVIGHNRSSQRLLVDAGGLALSKDISASIFTSQSGYGLVCKLDGTIIDDFFVEGVHQEHGLIASLSGDLCFESYPVGSRLRILPIHSCMTVAAYEHYEVHDSPGSLIARWSRVNGW</sequence>
<evidence type="ECO:0000313" key="4">
    <source>
        <dbReference type="EMBL" id="MCZ4280770.1"/>
    </source>
</evidence>
<organism evidence="4 5">
    <name type="scientific">Kiloniella laminariae</name>
    <dbReference type="NCBI Taxonomy" id="454162"/>
    <lineage>
        <taxon>Bacteria</taxon>
        <taxon>Pseudomonadati</taxon>
        <taxon>Pseudomonadota</taxon>
        <taxon>Alphaproteobacteria</taxon>
        <taxon>Rhodospirillales</taxon>
        <taxon>Kiloniellaceae</taxon>
        <taxon>Kiloniella</taxon>
    </lineage>
</organism>
<comment type="similarity">
    <text evidence="1">Belongs to the DSD1 family.</text>
</comment>
<dbReference type="Gene3D" id="2.40.37.20">
    <property type="entry name" value="D-serine dehydratase-like domain"/>
    <property type="match status" value="1"/>
</dbReference>
<dbReference type="Pfam" id="PF14031">
    <property type="entry name" value="D-ser_dehydrat"/>
    <property type="match status" value="1"/>
</dbReference>
<dbReference type="SUPFAM" id="SSF51419">
    <property type="entry name" value="PLP-binding barrel"/>
    <property type="match status" value="1"/>
</dbReference>
<dbReference type="RefSeq" id="WP_269422950.1">
    <property type="nucleotide sequence ID" value="NZ_JAPWGY010000002.1"/>
</dbReference>
<keyword evidence="4" id="KW-0413">Isomerase</keyword>
<name>A0ABT4LIL1_9PROT</name>
<evidence type="ECO:0000259" key="3">
    <source>
        <dbReference type="SMART" id="SM01119"/>
    </source>
</evidence>
<reference evidence="4" key="1">
    <citation type="submission" date="2022-12" db="EMBL/GenBank/DDBJ databases">
        <title>Bacterial isolates from different developmental stages of Nematostella vectensis.</title>
        <authorList>
            <person name="Fraune S."/>
        </authorList>
    </citation>
    <scope>NUCLEOTIDE SEQUENCE</scope>
    <source>
        <strain evidence="4">G21630-S1</strain>
    </source>
</reference>
<dbReference type="InterPro" id="IPR042208">
    <property type="entry name" value="D-ser_dehydrat-like_sf"/>
</dbReference>
<proteinExistence type="inferred from homology"/>
<dbReference type="EMBL" id="JAPWGY010000002">
    <property type="protein sequence ID" value="MCZ4280770.1"/>
    <property type="molecule type" value="Genomic_DNA"/>
</dbReference>
<dbReference type="Pfam" id="PF01168">
    <property type="entry name" value="Ala_racemase_N"/>
    <property type="match status" value="1"/>
</dbReference>
<dbReference type="InterPro" id="IPR051466">
    <property type="entry name" value="D-amino_acid_metab_enzyme"/>
</dbReference>
<dbReference type="InterPro" id="IPR001608">
    <property type="entry name" value="Ala_racemase_N"/>
</dbReference>
<keyword evidence="2" id="KW-0456">Lyase</keyword>
<keyword evidence="5" id="KW-1185">Reference proteome</keyword>
<evidence type="ECO:0000313" key="5">
    <source>
        <dbReference type="Proteomes" id="UP001069802"/>
    </source>
</evidence>